<dbReference type="Pfam" id="PF12697">
    <property type="entry name" value="Abhydrolase_6"/>
    <property type="match status" value="1"/>
</dbReference>
<dbReference type="InterPro" id="IPR029058">
    <property type="entry name" value="AB_hydrolase_fold"/>
</dbReference>
<proteinExistence type="predicted"/>
<evidence type="ECO:0000313" key="3">
    <source>
        <dbReference type="Proteomes" id="UP000545386"/>
    </source>
</evidence>
<dbReference type="PRINTS" id="PR00111">
    <property type="entry name" value="ABHYDROLASE"/>
</dbReference>
<dbReference type="PANTHER" id="PTHR43798:SF29">
    <property type="entry name" value="AB HYDROLASE-1 DOMAIN-CONTAINING PROTEIN"/>
    <property type="match status" value="1"/>
</dbReference>
<dbReference type="InterPro" id="IPR000073">
    <property type="entry name" value="AB_hydrolase_1"/>
</dbReference>
<reference evidence="2 3" key="1">
    <citation type="submission" date="2020-08" db="EMBL/GenBank/DDBJ databases">
        <title>Paraeoetvoesia sp. YC-7-48 draft genome sequence.</title>
        <authorList>
            <person name="Yao L."/>
        </authorList>
    </citation>
    <scope>NUCLEOTIDE SEQUENCE [LARGE SCALE GENOMIC DNA]</scope>
    <source>
        <strain evidence="3">YC-7-48</strain>
    </source>
</reference>
<dbReference type="SUPFAM" id="SSF53474">
    <property type="entry name" value="alpha/beta-Hydrolases"/>
    <property type="match status" value="1"/>
</dbReference>
<evidence type="ECO:0000259" key="1">
    <source>
        <dbReference type="Pfam" id="PF12697"/>
    </source>
</evidence>
<keyword evidence="3" id="KW-1185">Reference proteome</keyword>
<organism evidence="2 3">
    <name type="scientific">Pusillimonas minor</name>
    <dbReference type="NCBI Taxonomy" id="2697024"/>
    <lineage>
        <taxon>Bacteria</taxon>
        <taxon>Pseudomonadati</taxon>
        <taxon>Pseudomonadota</taxon>
        <taxon>Betaproteobacteria</taxon>
        <taxon>Burkholderiales</taxon>
        <taxon>Alcaligenaceae</taxon>
        <taxon>Pusillimonas</taxon>
    </lineage>
</organism>
<dbReference type="AlphaFoldDB" id="A0A842HNB7"/>
<name>A0A842HNB7_9BURK</name>
<protein>
    <submittedName>
        <fullName evidence="2">Alpha/beta hydrolase</fullName>
    </submittedName>
</protein>
<dbReference type="RefSeq" id="WP_185778861.1">
    <property type="nucleotide sequence ID" value="NZ_JACJUU010000002.1"/>
</dbReference>
<gene>
    <name evidence="2" type="ORF">GTU67_03950</name>
</gene>
<dbReference type="InterPro" id="IPR050266">
    <property type="entry name" value="AB_hydrolase_sf"/>
</dbReference>
<feature type="domain" description="AB hydrolase-1" evidence="1">
    <location>
        <begin position="34"/>
        <end position="231"/>
    </location>
</feature>
<dbReference type="PANTHER" id="PTHR43798">
    <property type="entry name" value="MONOACYLGLYCEROL LIPASE"/>
    <property type="match status" value="1"/>
</dbReference>
<keyword evidence="2" id="KW-0378">Hydrolase</keyword>
<evidence type="ECO:0000313" key="2">
    <source>
        <dbReference type="EMBL" id="MBC2769068.1"/>
    </source>
</evidence>
<dbReference type="GO" id="GO:0016787">
    <property type="term" value="F:hydrolase activity"/>
    <property type="evidence" value="ECO:0007669"/>
    <property type="project" value="UniProtKB-KW"/>
</dbReference>
<dbReference type="EMBL" id="JACJUU010000002">
    <property type="protein sequence ID" value="MBC2769068.1"/>
    <property type="molecule type" value="Genomic_DNA"/>
</dbReference>
<sequence length="239" mass="25986">MSKQALLLLPGLLCDEAVWTHQQRALSAIADSFVPDYKSLDSITAMAEKVLRDAPTQVFALAGHSMGGRVALEVVRMAPQRVSRLALLDTGFEPIASGEAGEQERAKRMRLLDIAKADGMRAMGQQWAPGMVHPDRVNSPLFDDILDMIERRTPAEFEAQINALLGRPDAGPVLASLSCPTSLICGRQDAWSPYARHEVMQGMIPASLATLSAVEDSGHMSTMERPDAVSALLAQWLLR</sequence>
<comment type="caution">
    <text evidence="2">The sequence shown here is derived from an EMBL/GenBank/DDBJ whole genome shotgun (WGS) entry which is preliminary data.</text>
</comment>
<dbReference type="Proteomes" id="UP000545386">
    <property type="component" value="Unassembled WGS sequence"/>
</dbReference>
<dbReference type="Gene3D" id="3.40.50.1820">
    <property type="entry name" value="alpha/beta hydrolase"/>
    <property type="match status" value="1"/>
</dbReference>
<accession>A0A842HNB7</accession>